<dbReference type="GeneID" id="26643325"/>
<evidence type="ECO:0000313" key="2">
    <source>
        <dbReference type="Proteomes" id="UP000028567"/>
    </source>
</evidence>
<keyword evidence="1" id="KW-0547">Nucleotide-binding</keyword>
<dbReference type="InterPro" id="IPR051055">
    <property type="entry name" value="PIF1_helicase"/>
</dbReference>
<name>A0A075BS74_9CAUD</name>
<dbReference type="EMBL" id="KF356199">
    <property type="protein sequence ID" value="AGR48712.1"/>
    <property type="molecule type" value="Genomic_DNA"/>
</dbReference>
<gene>
    <name evidence="1" type="ORF">MaMVDC_147</name>
</gene>
<dbReference type="PANTHER" id="PTHR47642:SF6">
    <property type="entry name" value="ATP-DEPENDENT DNA HELICASE"/>
    <property type="match status" value="1"/>
</dbReference>
<proteinExistence type="predicted"/>
<dbReference type="SUPFAM" id="SSF52540">
    <property type="entry name" value="P-loop containing nucleoside triphosphate hydrolases"/>
    <property type="match status" value="2"/>
</dbReference>
<keyword evidence="1" id="KW-0347">Helicase</keyword>
<dbReference type="RefSeq" id="YP_009217831.1">
    <property type="nucleotide sequence ID" value="NC_029002.1"/>
</dbReference>
<sequence>MQITFNSPYQMLLGPAGSGKTTYIQSLSRALITSSTGVSAINAGGTTIHAALQFFDTTSLLRSASSGALATKLRAISNLFDTLVIDEISMLHGPQLTIIHHVMEKSNINMNLLLVGDFCQLPLVPDKKVTSTAVYQTDCLQSFDIQYLREVRRQSDPGFIQALTSVREGRPHEAVDWFMDNVEFVNQIDDNYAGTTILTTNDSVDRYNAVHLAQLEGPSRLYTKNYVIPKGGRAAPEWSQIPESVELRKGARVILLRNRLPTYANGDIAVVKELMTNTILVTVERTGQETIIEYVTRDNKELGTNKLLGRCHYLPVRLGYALTVHRSQGLTLNNVQARLSNLRWLSGGLYTILSRVRHYSGLRLIGTRSTFCDSCYIEPSILKFYNQLGTKS</sequence>
<dbReference type="PANTHER" id="PTHR47642">
    <property type="entry name" value="ATP-DEPENDENT DNA HELICASE"/>
    <property type="match status" value="1"/>
</dbReference>
<dbReference type="GO" id="GO:0004386">
    <property type="term" value="F:helicase activity"/>
    <property type="evidence" value="ECO:0007669"/>
    <property type="project" value="UniProtKB-KW"/>
</dbReference>
<keyword evidence="1" id="KW-0378">Hydrolase</keyword>
<evidence type="ECO:0000313" key="1">
    <source>
        <dbReference type="EMBL" id="AGR48712.1"/>
    </source>
</evidence>
<dbReference type="Gene3D" id="3.40.50.300">
    <property type="entry name" value="P-loop containing nucleotide triphosphate hydrolases"/>
    <property type="match status" value="1"/>
</dbReference>
<protein>
    <submittedName>
        <fullName evidence="1">Putative helicase</fullName>
    </submittedName>
</protein>
<dbReference type="KEGG" id="vg:26643325"/>
<dbReference type="Proteomes" id="UP000028567">
    <property type="component" value="Segment"/>
</dbReference>
<keyword evidence="1" id="KW-0067">ATP-binding</keyword>
<accession>A0A075BS74</accession>
<keyword evidence="2" id="KW-1185">Reference proteome</keyword>
<organism evidence="1 2">
    <name type="scientific">Microcystis phage MaMV-DC</name>
    <dbReference type="NCBI Taxonomy" id="1357715"/>
    <lineage>
        <taxon>Viruses</taxon>
        <taxon>Duplodnaviria</taxon>
        <taxon>Heunggongvirae</taxon>
        <taxon>Uroviricota</taxon>
        <taxon>Caudoviricetes</taxon>
        <taxon>Fukuivirus</taxon>
        <taxon>Fukuivirus MVDC</taxon>
    </lineage>
</organism>
<dbReference type="Pfam" id="PF13604">
    <property type="entry name" value="AAA_30"/>
    <property type="match status" value="1"/>
</dbReference>
<dbReference type="InterPro" id="IPR027417">
    <property type="entry name" value="P-loop_NTPase"/>
</dbReference>
<reference evidence="1 2" key="1">
    <citation type="submission" date="2013-07" db="EMBL/GenBank/DDBJ databases">
        <title>Sequencing and analysis of the complete genome of Microcystis aeruginosa phage MaMV-DC.</title>
        <authorList>
            <person name="Ou T."/>
            <person name="Li S.H."/>
            <person name="Zhang Q.Y."/>
        </authorList>
    </citation>
    <scope>NUCLEOTIDE SEQUENCE [LARGE SCALE GENOMIC DNA]</scope>
</reference>